<evidence type="ECO:0000313" key="4">
    <source>
        <dbReference type="WBParaSite" id="Gr19_v10_g15223.t1"/>
    </source>
</evidence>
<evidence type="ECO:0000256" key="2">
    <source>
        <dbReference type="SAM" id="Phobius"/>
    </source>
</evidence>
<name>A0A914HA93_GLORO</name>
<dbReference type="Proteomes" id="UP000887572">
    <property type="component" value="Unplaced"/>
</dbReference>
<dbReference type="AlphaFoldDB" id="A0A914HA93"/>
<feature type="transmembrane region" description="Helical" evidence="2">
    <location>
        <begin position="139"/>
        <end position="156"/>
    </location>
</feature>
<feature type="compositionally biased region" description="Acidic residues" evidence="1">
    <location>
        <begin position="296"/>
        <end position="306"/>
    </location>
</feature>
<feature type="compositionally biased region" description="Basic and acidic residues" evidence="1">
    <location>
        <begin position="280"/>
        <end position="290"/>
    </location>
</feature>
<feature type="transmembrane region" description="Helical" evidence="2">
    <location>
        <begin position="162"/>
        <end position="181"/>
    </location>
</feature>
<protein>
    <submittedName>
        <fullName evidence="4">Uncharacterized protein</fullName>
    </submittedName>
</protein>
<reference evidence="4" key="1">
    <citation type="submission" date="2022-11" db="UniProtKB">
        <authorList>
            <consortium name="WormBaseParasite"/>
        </authorList>
    </citation>
    <scope>IDENTIFICATION</scope>
</reference>
<feature type="region of interest" description="Disordered" evidence="1">
    <location>
        <begin position="280"/>
        <end position="307"/>
    </location>
</feature>
<sequence>MSSPSAVADPTPTDVPSTSLFAVGTLSAKMKMLTTTAKSRCEQAFGQLRVPAFGEERLAEWRAGYERVKDLYRLQNTMEWRVIKLSFWTAFGATTYGESVRRFAVYTAGKLYTDKPHNHLRGRRLDYALTRFNVQGCKVGLKLGIGVTTIVSLILVPTTFRAHFSLINIPLATIPVMVFGANTTFRGWGMAGWRACVPATIYAVSCPVLAILCSCAYHRCLPDTFYWQYKMELVAYTSDRGKFKMFRYMPWTRREMEHERELGTWRWTSGVEDGLVHLEEEEEQKKEPDQKAAAAEDGDELDVEEEQAAKLTASLDQRRRAWWRLWP</sequence>
<evidence type="ECO:0000313" key="3">
    <source>
        <dbReference type="Proteomes" id="UP000887572"/>
    </source>
</evidence>
<keyword evidence="3" id="KW-1185">Reference proteome</keyword>
<keyword evidence="2" id="KW-0472">Membrane</keyword>
<proteinExistence type="predicted"/>
<dbReference type="WBParaSite" id="Gr19_v10_g15223.t1">
    <property type="protein sequence ID" value="Gr19_v10_g15223.t1"/>
    <property type="gene ID" value="Gr19_v10_g15223"/>
</dbReference>
<accession>A0A914HA93</accession>
<evidence type="ECO:0000256" key="1">
    <source>
        <dbReference type="SAM" id="MobiDB-lite"/>
    </source>
</evidence>
<organism evidence="3 4">
    <name type="scientific">Globodera rostochiensis</name>
    <name type="common">Golden nematode worm</name>
    <name type="synonym">Heterodera rostochiensis</name>
    <dbReference type="NCBI Taxonomy" id="31243"/>
    <lineage>
        <taxon>Eukaryota</taxon>
        <taxon>Metazoa</taxon>
        <taxon>Ecdysozoa</taxon>
        <taxon>Nematoda</taxon>
        <taxon>Chromadorea</taxon>
        <taxon>Rhabditida</taxon>
        <taxon>Tylenchina</taxon>
        <taxon>Tylenchomorpha</taxon>
        <taxon>Tylenchoidea</taxon>
        <taxon>Heteroderidae</taxon>
        <taxon>Heteroderinae</taxon>
        <taxon>Globodera</taxon>
    </lineage>
</organism>
<keyword evidence="2" id="KW-0812">Transmembrane</keyword>
<feature type="transmembrane region" description="Helical" evidence="2">
    <location>
        <begin position="193"/>
        <end position="212"/>
    </location>
</feature>
<keyword evidence="2" id="KW-1133">Transmembrane helix</keyword>